<name>A0ABT9D7Q8_9CELL</name>
<proteinExistence type="predicted"/>
<dbReference type="EMBL" id="JAUQYP010000001">
    <property type="protein sequence ID" value="MDO8106269.1"/>
    <property type="molecule type" value="Genomic_DNA"/>
</dbReference>
<accession>A0ABT9D7Q8</accession>
<evidence type="ECO:0000313" key="3">
    <source>
        <dbReference type="Proteomes" id="UP001232536"/>
    </source>
</evidence>
<evidence type="ECO:0000256" key="1">
    <source>
        <dbReference type="SAM" id="MobiDB-lite"/>
    </source>
</evidence>
<keyword evidence="3" id="KW-1185">Reference proteome</keyword>
<feature type="region of interest" description="Disordered" evidence="1">
    <location>
        <begin position="189"/>
        <end position="208"/>
    </location>
</feature>
<reference evidence="2 3" key="1">
    <citation type="submission" date="2023-07" db="EMBL/GenBank/DDBJ databases">
        <title>Description of novel actinomycetes strains, isolated from tidal flat sediment.</title>
        <authorList>
            <person name="Lu C."/>
        </authorList>
    </citation>
    <scope>NUCLEOTIDE SEQUENCE [LARGE SCALE GENOMIC DNA]</scope>
    <source>
        <strain evidence="2 3">SYSU T00b441</strain>
    </source>
</reference>
<dbReference type="Proteomes" id="UP001232536">
    <property type="component" value="Unassembled WGS sequence"/>
</dbReference>
<comment type="caution">
    <text evidence="2">The sequence shown here is derived from an EMBL/GenBank/DDBJ whole genome shotgun (WGS) entry which is preliminary data.</text>
</comment>
<evidence type="ECO:0000313" key="2">
    <source>
        <dbReference type="EMBL" id="MDO8106269.1"/>
    </source>
</evidence>
<dbReference type="RefSeq" id="WP_304599947.1">
    <property type="nucleotide sequence ID" value="NZ_JAUQYP010000001.1"/>
</dbReference>
<organism evidence="2 3">
    <name type="scientific">Actinotalea lenta</name>
    <dbReference type="NCBI Taxonomy" id="3064654"/>
    <lineage>
        <taxon>Bacteria</taxon>
        <taxon>Bacillati</taxon>
        <taxon>Actinomycetota</taxon>
        <taxon>Actinomycetes</taxon>
        <taxon>Micrococcales</taxon>
        <taxon>Cellulomonadaceae</taxon>
        <taxon>Actinotalea</taxon>
    </lineage>
</organism>
<sequence length="338" mass="36322">MPVPLDPGATETAHVLVLAEDVLPEELEVLATSRFTAAHWEHPPAAPDPRTRVPSLRLSRLSTLDGPYRMDRDVRARLGLPAAGVQGYLLRGPHERGEAPWPEAGDRDGLGRAFPDGLPVRDELRTVTWLVAAARRLGGAVRVAGSGVVLVPDPTQAVDLTVWSDIWLDPQACLVVVRQALPRAQLDLGREWAGPPPEAGRVPAQGTQDMDPEERAALHVAAEERDLQVLAHPAHRSSYGLLADLDADGMLAVGVEAVEEVPVVLAGVPWTEGGAIAYRVTWEPDDLAVLGQERPAVEHRVARSRTAPLVNAVTRALHTAVAGEITDMMDFVVDPADL</sequence>
<protein>
    <submittedName>
        <fullName evidence="2">Uncharacterized protein</fullName>
    </submittedName>
</protein>
<gene>
    <name evidence="2" type="ORF">Q6348_03560</name>
</gene>